<evidence type="ECO:0000256" key="1">
    <source>
        <dbReference type="ARBA" id="ARBA00004141"/>
    </source>
</evidence>
<feature type="transmembrane region" description="Helical" evidence="6">
    <location>
        <begin position="324"/>
        <end position="345"/>
    </location>
</feature>
<feature type="transmembrane region" description="Helical" evidence="6">
    <location>
        <begin position="294"/>
        <end position="318"/>
    </location>
</feature>
<accession>A0A0K0DXN0</accession>
<dbReference type="GO" id="GO:0015144">
    <property type="term" value="F:carbohydrate transmembrane transporter activity"/>
    <property type="evidence" value="ECO:0007669"/>
    <property type="project" value="InterPro"/>
</dbReference>
<proteinExistence type="inferred from homology"/>
<feature type="transmembrane region" description="Helical" evidence="6">
    <location>
        <begin position="94"/>
        <end position="116"/>
    </location>
</feature>
<keyword evidence="4 6" id="KW-1133">Transmembrane helix</keyword>
<evidence type="ECO:0000256" key="4">
    <source>
        <dbReference type="ARBA" id="ARBA00022989"/>
    </source>
</evidence>
<feature type="transmembrane region" description="Helical" evidence="6">
    <location>
        <begin position="123"/>
        <end position="144"/>
    </location>
</feature>
<dbReference type="AlphaFoldDB" id="A0A0K0DXN0"/>
<keyword evidence="3 6" id="KW-0812">Transmembrane</keyword>
<feature type="transmembrane region" description="Helical" evidence="6">
    <location>
        <begin position="227"/>
        <end position="249"/>
    </location>
</feature>
<evidence type="ECO:0000256" key="3">
    <source>
        <dbReference type="ARBA" id="ARBA00022692"/>
    </source>
</evidence>
<feature type="transmembrane region" description="Helical" evidence="6">
    <location>
        <begin position="69"/>
        <end position="88"/>
    </location>
</feature>
<evidence type="ECO:0000256" key="5">
    <source>
        <dbReference type="ARBA" id="ARBA00023136"/>
    </source>
</evidence>
<dbReference type="InterPro" id="IPR012435">
    <property type="entry name" value="TMEM144"/>
</dbReference>
<evidence type="ECO:0000256" key="2">
    <source>
        <dbReference type="ARBA" id="ARBA00005731"/>
    </source>
</evidence>
<sequence>MKKYFLNEHMADVNNIIIQNFNETINEKYEEKSDIYKLIIGIICGIIGSISLGSSLVPIRKYFSKDGQIIQFLISISLVFFGAVIQGIQGFPHIHYSDFIGGFFLSLVLVLLIPIINNIGSCLLFIVWNSVIIISFWFFSFFNLYGEIAFSTDMPFAQYIGIILFILPIIGVFFVKTVPNEFYHNNKDDIPLGVENFTMESSTTFSYDLKQYNDFQNMHSLTSSKRIISIGAAISTGICLSVTFYPYNFDTQSLIHMPNTIFSHALGTFILSFIFFIIYTIYQKGALTIDTRLILPSFFSGFLLILFGINFIISIYNLSNYTKLYQISFQIFTLLPLIINTLWSMYYFKEIPSRKELIMVAVMIFINILSTFLFTISFI</sequence>
<dbReference type="PANTHER" id="PTHR16119">
    <property type="entry name" value="TRANSMEMBRANE PROTEIN 144"/>
    <property type="match status" value="1"/>
</dbReference>
<evidence type="ECO:0000256" key="6">
    <source>
        <dbReference type="SAM" id="Phobius"/>
    </source>
</evidence>
<feature type="transmembrane region" description="Helical" evidence="6">
    <location>
        <begin position="261"/>
        <end position="282"/>
    </location>
</feature>
<comment type="similarity">
    <text evidence="2">Belongs to the TMEM144 family.</text>
</comment>
<dbReference type="Pfam" id="PF07857">
    <property type="entry name" value="TMEM144"/>
    <property type="match status" value="1"/>
</dbReference>
<comment type="subcellular location">
    <subcellularLocation>
        <location evidence="1">Membrane</location>
        <topology evidence="1">Multi-pass membrane protein</topology>
    </subcellularLocation>
</comment>
<feature type="transmembrane region" description="Helical" evidence="6">
    <location>
        <begin position="156"/>
        <end position="175"/>
    </location>
</feature>
<dbReference type="PANTHER" id="PTHR16119:SF17">
    <property type="entry name" value="TRANSMEMBRANE PROTEIN 144"/>
    <property type="match status" value="1"/>
</dbReference>
<evidence type="ECO:0000313" key="7">
    <source>
        <dbReference type="WBParaSite" id="SSTP_0000199500.1"/>
    </source>
</evidence>
<keyword evidence="5 6" id="KW-0472">Membrane</keyword>
<feature type="transmembrane region" description="Helical" evidence="6">
    <location>
        <begin position="357"/>
        <end position="378"/>
    </location>
</feature>
<organism evidence="7">
    <name type="scientific">Strongyloides stercoralis</name>
    <name type="common">Threadworm</name>
    <dbReference type="NCBI Taxonomy" id="6248"/>
    <lineage>
        <taxon>Eukaryota</taxon>
        <taxon>Metazoa</taxon>
        <taxon>Ecdysozoa</taxon>
        <taxon>Nematoda</taxon>
        <taxon>Chromadorea</taxon>
        <taxon>Rhabditida</taxon>
        <taxon>Tylenchina</taxon>
        <taxon>Panagrolaimomorpha</taxon>
        <taxon>Strongyloidoidea</taxon>
        <taxon>Strongyloididae</taxon>
        <taxon>Strongyloides</taxon>
    </lineage>
</organism>
<protein>
    <submittedName>
        <fullName evidence="7">DUF4203 domain-containing protein</fullName>
    </submittedName>
</protein>
<feature type="transmembrane region" description="Helical" evidence="6">
    <location>
        <begin position="35"/>
        <end position="57"/>
    </location>
</feature>
<dbReference type="WBParaSite" id="SSTP_0000199500.1">
    <property type="protein sequence ID" value="SSTP_0000199500.1"/>
    <property type="gene ID" value="SSTP_0000199500"/>
</dbReference>
<reference evidence="7" key="1">
    <citation type="submission" date="2015-08" db="UniProtKB">
        <authorList>
            <consortium name="WormBaseParasite"/>
        </authorList>
    </citation>
    <scope>IDENTIFICATION</scope>
</reference>
<name>A0A0K0DXN0_STRER</name>
<dbReference type="InterPro" id="IPR010651">
    <property type="entry name" value="Sugar_transport"/>
</dbReference>
<dbReference type="GO" id="GO:0016020">
    <property type="term" value="C:membrane"/>
    <property type="evidence" value="ECO:0007669"/>
    <property type="project" value="UniProtKB-SubCell"/>
</dbReference>